<dbReference type="AlphaFoldDB" id="A0A6S7I1U3"/>
<keyword evidence="3" id="KW-1185">Reference proteome</keyword>
<proteinExistence type="predicted"/>
<comment type="caution">
    <text evidence="2">The sequence shown here is derived from an EMBL/GenBank/DDBJ whole genome shotgun (WGS) entry which is preliminary data.</text>
</comment>
<gene>
    <name evidence="2" type="ORF">PACLA_8A076782</name>
</gene>
<name>A0A6S7I1U3_PARCT</name>
<dbReference type="Proteomes" id="UP001152795">
    <property type="component" value="Unassembled WGS sequence"/>
</dbReference>
<feature type="region of interest" description="Disordered" evidence="1">
    <location>
        <begin position="1"/>
        <end position="21"/>
    </location>
</feature>
<evidence type="ECO:0000313" key="2">
    <source>
        <dbReference type="EMBL" id="CAB4012314.1"/>
    </source>
</evidence>
<organism evidence="2 3">
    <name type="scientific">Paramuricea clavata</name>
    <name type="common">Red gorgonian</name>
    <name type="synonym">Violescent sea-whip</name>
    <dbReference type="NCBI Taxonomy" id="317549"/>
    <lineage>
        <taxon>Eukaryota</taxon>
        <taxon>Metazoa</taxon>
        <taxon>Cnidaria</taxon>
        <taxon>Anthozoa</taxon>
        <taxon>Octocorallia</taxon>
        <taxon>Malacalcyonacea</taxon>
        <taxon>Plexauridae</taxon>
        <taxon>Paramuricea</taxon>
    </lineage>
</organism>
<evidence type="ECO:0000256" key="1">
    <source>
        <dbReference type="SAM" id="MobiDB-lite"/>
    </source>
</evidence>
<dbReference type="EMBL" id="CACRXK020007464">
    <property type="protein sequence ID" value="CAB4012314.1"/>
    <property type="molecule type" value="Genomic_DNA"/>
</dbReference>
<protein>
    <submittedName>
        <fullName evidence="2">Uncharacterized protein</fullName>
    </submittedName>
</protein>
<feature type="compositionally biased region" description="Low complexity" evidence="1">
    <location>
        <begin position="12"/>
        <end position="21"/>
    </location>
</feature>
<accession>A0A6S7I1U3</accession>
<evidence type="ECO:0000313" key="3">
    <source>
        <dbReference type="Proteomes" id="UP001152795"/>
    </source>
</evidence>
<sequence>MQKSQTTQEPGLLLSPPRSSPGNVLLVPFLVEKRQNHRFRWRHNVEKESFEKYWWSTLAW</sequence>
<reference evidence="2" key="1">
    <citation type="submission" date="2020-04" db="EMBL/GenBank/DDBJ databases">
        <authorList>
            <person name="Alioto T."/>
            <person name="Alioto T."/>
            <person name="Gomez Garrido J."/>
        </authorList>
    </citation>
    <scope>NUCLEOTIDE SEQUENCE</scope>
    <source>
        <strain evidence="2">A484AB</strain>
    </source>
</reference>